<feature type="signal peptide" evidence="1">
    <location>
        <begin position="1"/>
        <end position="19"/>
    </location>
</feature>
<dbReference type="Proteomes" id="UP000468901">
    <property type="component" value="Unassembled WGS sequence"/>
</dbReference>
<evidence type="ECO:0000313" key="2">
    <source>
        <dbReference type="EMBL" id="KAB7738827.1"/>
    </source>
</evidence>
<evidence type="ECO:0000313" key="3">
    <source>
        <dbReference type="Proteomes" id="UP000468901"/>
    </source>
</evidence>
<feature type="chain" id="PRO_5026973515" description="Surface antigen domain-containing protein" evidence="1">
    <location>
        <begin position="20"/>
        <end position="132"/>
    </location>
</feature>
<dbReference type="AlphaFoldDB" id="A0A6N6VHN8"/>
<dbReference type="EMBL" id="WESC01000016">
    <property type="protein sequence ID" value="KAB7738827.1"/>
    <property type="molecule type" value="Genomic_DNA"/>
</dbReference>
<gene>
    <name evidence="2" type="ORF">F2P47_15430</name>
</gene>
<protein>
    <recommendedName>
        <fullName evidence="4">Surface antigen domain-containing protein</fullName>
    </recommendedName>
</protein>
<keyword evidence="3" id="KW-1185">Reference proteome</keyword>
<sequence>MTIVARKAKLALFAATALAAATLAVAPASAHGHVSVGIGFGFPLFAGPAWGYYDPYYYAPPPVAYYPPPVVYAPRPVYYREPIQAEPTSPVYRDSGGQYCREYQTTVRVGGHYENSYGTACQQPDGSWRVAN</sequence>
<evidence type="ECO:0000256" key="1">
    <source>
        <dbReference type="SAM" id="SignalP"/>
    </source>
</evidence>
<comment type="caution">
    <text evidence="2">The sequence shown here is derived from an EMBL/GenBank/DDBJ whole genome shotgun (WGS) entry which is preliminary data.</text>
</comment>
<proteinExistence type="predicted"/>
<evidence type="ECO:0008006" key="4">
    <source>
        <dbReference type="Google" id="ProtNLM"/>
    </source>
</evidence>
<reference evidence="2 3" key="1">
    <citation type="submission" date="2019-09" db="EMBL/GenBank/DDBJ databases">
        <title>Parvibaculum sedimenti sp. nov., isolated from sediment.</title>
        <authorList>
            <person name="Wang Y."/>
        </authorList>
    </citation>
    <scope>NUCLEOTIDE SEQUENCE [LARGE SCALE GENOMIC DNA]</scope>
    <source>
        <strain evidence="2 3">HXT-9</strain>
    </source>
</reference>
<keyword evidence="1" id="KW-0732">Signal</keyword>
<accession>A0A6N6VHN8</accession>
<name>A0A6N6VHN8_9HYPH</name>
<organism evidence="2 3">
    <name type="scientific">Parvibaculum sedimenti</name>
    <dbReference type="NCBI Taxonomy" id="2608632"/>
    <lineage>
        <taxon>Bacteria</taxon>
        <taxon>Pseudomonadati</taxon>
        <taxon>Pseudomonadota</taxon>
        <taxon>Alphaproteobacteria</taxon>
        <taxon>Hyphomicrobiales</taxon>
        <taxon>Parvibaculaceae</taxon>
        <taxon>Parvibaculum</taxon>
    </lineage>
</organism>
<dbReference type="RefSeq" id="WP_152217278.1">
    <property type="nucleotide sequence ID" value="NZ_JBAQYD010000165.1"/>
</dbReference>